<dbReference type="HOGENOM" id="CLU_159728_0_0_2"/>
<dbReference type="STRING" id="679926.Mpet_1178"/>
<name>E1RD41_METP4</name>
<organism evidence="1 2">
    <name type="scientific">Methanolacinia petrolearia (strain DSM 11571 / OCM 486 / SEBR 4847)</name>
    <name type="common">Methanoplanus petrolearius</name>
    <dbReference type="NCBI Taxonomy" id="679926"/>
    <lineage>
        <taxon>Archaea</taxon>
        <taxon>Methanobacteriati</taxon>
        <taxon>Methanobacteriota</taxon>
        <taxon>Stenosarchaea group</taxon>
        <taxon>Methanomicrobia</taxon>
        <taxon>Methanomicrobiales</taxon>
        <taxon>Methanomicrobiaceae</taxon>
        <taxon>Methanolacinia</taxon>
    </lineage>
</organism>
<proteinExistence type="predicted"/>
<dbReference type="SUPFAM" id="SSF158622">
    <property type="entry name" value="YheA/YmcA-like"/>
    <property type="match status" value="1"/>
</dbReference>
<accession>E1RD41</accession>
<dbReference type="InterPro" id="IPR010368">
    <property type="entry name" value="Com_YlbF"/>
</dbReference>
<gene>
    <name evidence="1" type="ordered locus">Mpet_1178</name>
</gene>
<dbReference type="GeneID" id="9743643"/>
<dbReference type="RefSeq" id="WP_013329119.1">
    <property type="nucleotide sequence ID" value="NC_014507.1"/>
</dbReference>
<dbReference type="Pfam" id="PF06133">
    <property type="entry name" value="Com_YlbF"/>
    <property type="match status" value="1"/>
</dbReference>
<sequence length="121" mass="13861">MKEESKISPELLDRINAFGNAILESSEYRTLIQCNERLDNDRKAKDLFRQYRLKQQELQLKGFDRGVLGELNDLEAQMKSNETMASLENSQKALAGLFRGSNELISSRIDQPFAQKRGGCY</sequence>
<dbReference type="AlphaFoldDB" id="E1RD41"/>
<dbReference type="eggNOG" id="arCOG04404">
    <property type="taxonomic scope" value="Archaea"/>
</dbReference>
<evidence type="ECO:0008006" key="3">
    <source>
        <dbReference type="Google" id="ProtNLM"/>
    </source>
</evidence>
<reference evidence="1 2" key="1">
    <citation type="journal article" date="2010" name="Stand. Genomic Sci.">
        <title>Complete genome sequence of Methanoplanus petrolearius type strain (SEBR 4847).</title>
        <authorList>
            <person name="Brambilla E."/>
            <person name="Djao O.D."/>
            <person name="Daligault H."/>
            <person name="Lapidus A."/>
            <person name="Lucas S."/>
            <person name="Hammon N."/>
            <person name="Nolan M."/>
            <person name="Tice H."/>
            <person name="Cheng J.F."/>
            <person name="Han C."/>
            <person name="Tapia R."/>
            <person name="Goodwin L."/>
            <person name="Pitluck S."/>
            <person name="Liolios K."/>
            <person name="Ivanova N."/>
            <person name="Mavromatis K."/>
            <person name="Mikhailova N."/>
            <person name="Pati A."/>
            <person name="Chen A."/>
            <person name="Palaniappan K."/>
            <person name="Land M."/>
            <person name="Hauser L."/>
            <person name="Chang Y.J."/>
            <person name="Jeffries C.D."/>
            <person name="Rohde M."/>
            <person name="Spring S."/>
            <person name="Sikorski J."/>
            <person name="Goker M."/>
            <person name="Woyke T."/>
            <person name="Bristow J."/>
            <person name="Eisen J.A."/>
            <person name="Markowitz V."/>
            <person name="Hugenholtz P."/>
            <person name="Kyrpides N.C."/>
            <person name="Klenk H.P."/>
        </authorList>
    </citation>
    <scope>NUCLEOTIDE SEQUENCE [LARGE SCALE GENOMIC DNA]</scope>
    <source>
        <strain evidence="2">DSM 11571 / OCM 486 / SEBR 4847</strain>
    </source>
</reference>
<keyword evidence="2" id="KW-1185">Reference proteome</keyword>
<dbReference type="OrthoDB" id="203899at2157"/>
<dbReference type="Proteomes" id="UP000006565">
    <property type="component" value="Chromosome"/>
</dbReference>
<dbReference type="InterPro" id="IPR023378">
    <property type="entry name" value="YheA/YmcA-like_dom_sf"/>
</dbReference>
<dbReference type="KEGG" id="mpi:Mpet_1178"/>
<dbReference type="EMBL" id="CP002117">
    <property type="protein sequence ID" value="ADN35941.1"/>
    <property type="molecule type" value="Genomic_DNA"/>
</dbReference>
<evidence type="ECO:0000313" key="2">
    <source>
        <dbReference type="Proteomes" id="UP000006565"/>
    </source>
</evidence>
<dbReference type="Gene3D" id="1.20.1500.10">
    <property type="entry name" value="YheA/YmcA-like"/>
    <property type="match status" value="1"/>
</dbReference>
<evidence type="ECO:0000313" key="1">
    <source>
        <dbReference type="EMBL" id="ADN35941.1"/>
    </source>
</evidence>
<protein>
    <recommendedName>
        <fullName evidence="3">YlbF family regulator</fullName>
    </recommendedName>
</protein>